<dbReference type="SUPFAM" id="SSF55729">
    <property type="entry name" value="Acyl-CoA N-acyltransferases (Nat)"/>
    <property type="match status" value="1"/>
</dbReference>
<dbReference type="Pfam" id="PF00583">
    <property type="entry name" value="Acetyltransf_1"/>
    <property type="match status" value="1"/>
</dbReference>
<keyword evidence="5" id="KW-1185">Reference proteome</keyword>
<name>A0A286CWI8_9GAMM</name>
<dbReference type="CDD" id="cd04301">
    <property type="entry name" value="NAT_SF"/>
    <property type="match status" value="1"/>
</dbReference>
<dbReference type="InterPro" id="IPR000182">
    <property type="entry name" value="GNAT_dom"/>
</dbReference>
<dbReference type="PANTHER" id="PTHR43877:SF1">
    <property type="entry name" value="ACETYLTRANSFERASE"/>
    <property type="match status" value="1"/>
</dbReference>
<keyword evidence="4" id="KW-0687">Ribonucleoprotein</keyword>
<dbReference type="InterPro" id="IPR016181">
    <property type="entry name" value="Acyl_CoA_acyltransferase"/>
</dbReference>
<evidence type="ECO:0000259" key="3">
    <source>
        <dbReference type="PROSITE" id="PS51186"/>
    </source>
</evidence>
<reference evidence="4 5" key="1">
    <citation type="submission" date="2017-09" db="EMBL/GenBank/DDBJ databases">
        <authorList>
            <person name="Ehlers B."/>
            <person name="Leendertz F.H."/>
        </authorList>
    </citation>
    <scope>NUCLEOTIDE SEQUENCE [LARGE SCALE GENOMIC DNA]</scope>
    <source>
        <strain evidence="4 5">CGMCC 1.10978</strain>
    </source>
</reference>
<dbReference type="GO" id="GO:0016747">
    <property type="term" value="F:acyltransferase activity, transferring groups other than amino-acyl groups"/>
    <property type="evidence" value="ECO:0007669"/>
    <property type="project" value="InterPro"/>
</dbReference>
<dbReference type="GO" id="GO:0005840">
    <property type="term" value="C:ribosome"/>
    <property type="evidence" value="ECO:0007669"/>
    <property type="project" value="UniProtKB-KW"/>
</dbReference>
<sequence length="154" mass="16580">MISIRIAIGSDAAALAAVHAAASGSREINPTRYAEPIEQHAGLTYLAEANGSVLGFLILHKASHPAVEGHDPIQLWQLYVMPEFHGSGVAARLMAAALDHARKHRHDVIWLGVSEHNARGIAFYRKHGFEPLGLHQVGGGGHAHQDIVMSRVVQ</sequence>
<dbReference type="InterPro" id="IPR050832">
    <property type="entry name" value="Bact_Acetyltransf"/>
</dbReference>
<keyword evidence="2" id="KW-0012">Acyltransferase</keyword>
<evidence type="ECO:0000256" key="1">
    <source>
        <dbReference type="ARBA" id="ARBA00022679"/>
    </source>
</evidence>
<evidence type="ECO:0000256" key="2">
    <source>
        <dbReference type="ARBA" id="ARBA00023315"/>
    </source>
</evidence>
<keyword evidence="1" id="KW-0808">Transferase</keyword>
<dbReference type="PANTHER" id="PTHR43877">
    <property type="entry name" value="AMINOALKYLPHOSPHONATE N-ACETYLTRANSFERASE-RELATED-RELATED"/>
    <property type="match status" value="1"/>
</dbReference>
<dbReference type="Proteomes" id="UP000219374">
    <property type="component" value="Unassembled WGS sequence"/>
</dbReference>
<feature type="domain" description="N-acetyltransferase" evidence="3">
    <location>
        <begin position="2"/>
        <end position="154"/>
    </location>
</feature>
<evidence type="ECO:0000313" key="4">
    <source>
        <dbReference type="EMBL" id="SOD50748.1"/>
    </source>
</evidence>
<accession>A0A286CWI8</accession>
<keyword evidence="4" id="KW-0689">Ribosomal protein</keyword>
<protein>
    <submittedName>
        <fullName evidence="4">Ribosomal protein S18 acetylase RimI</fullName>
    </submittedName>
</protein>
<dbReference type="Gene3D" id="3.40.630.30">
    <property type="match status" value="1"/>
</dbReference>
<dbReference type="RefSeq" id="WP_097120105.1">
    <property type="nucleotide sequence ID" value="NZ_OCND01000001.1"/>
</dbReference>
<dbReference type="PROSITE" id="PS51186">
    <property type="entry name" value="GNAT"/>
    <property type="match status" value="1"/>
</dbReference>
<dbReference type="EMBL" id="OCND01000001">
    <property type="protein sequence ID" value="SOD50748.1"/>
    <property type="molecule type" value="Genomic_DNA"/>
</dbReference>
<proteinExistence type="predicted"/>
<evidence type="ECO:0000313" key="5">
    <source>
        <dbReference type="Proteomes" id="UP000219374"/>
    </source>
</evidence>
<gene>
    <name evidence="4" type="ORF">SAMN06296416_101303</name>
</gene>
<dbReference type="AlphaFoldDB" id="A0A286CWI8"/>
<organism evidence="4 5">
    <name type="scientific">Pseudoxanthomonas wuyuanensis</name>
    <dbReference type="NCBI Taxonomy" id="1073196"/>
    <lineage>
        <taxon>Bacteria</taxon>
        <taxon>Pseudomonadati</taxon>
        <taxon>Pseudomonadota</taxon>
        <taxon>Gammaproteobacteria</taxon>
        <taxon>Lysobacterales</taxon>
        <taxon>Lysobacteraceae</taxon>
        <taxon>Pseudoxanthomonas</taxon>
    </lineage>
</organism>